<keyword evidence="3" id="KW-1185">Reference proteome</keyword>
<dbReference type="InterPro" id="IPR003615">
    <property type="entry name" value="HNH_nuc"/>
</dbReference>
<organism evidence="2 3">
    <name type="scientific">Mycolicibacterium brisbanense</name>
    <dbReference type="NCBI Taxonomy" id="146020"/>
    <lineage>
        <taxon>Bacteria</taxon>
        <taxon>Bacillati</taxon>
        <taxon>Actinomycetota</taxon>
        <taxon>Actinomycetes</taxon>
        <taxon>Mycobacteriales</taxon>
        <taxon>Mycobacteriaceae</taxon>
        <taxon>Mycolicibacterium</taxon>
    </lineage>
</organism>
<proteinExistence type="predicted"/>
<evidence type="ECO:0000259" key="1">
    <source>
        <dbReference type="SMART" id="SM00507"/>
    </source>
</evidence>
<sequence length="336" mass="36210">EMPHTLAALESGALSEWRATLIVRESAWLSIEDRRVLDAEMCADLTRLDGMGDARIEAEAKTIAYRLDPQAIVDRAATAAEDRTVTIRPAPDAMTRVTVVVPVQQGVGVYASLKTAADTTCDGRTRGQVMADTLVERVTGRPAEVAEPVAVNLVMSDQTLLGDDEHPAVLEGYGPMPAAVARNLVRAAVGDKRSGATLRRLYRHPKSGALVAMESRSRLFPKALARFIGLRDQTCRTPYCDAPIRHHDHARPHAGGGPTSALNGLGLCERCNYVKESPGWSVTTHDENGVHTAEFVTPTAARYRSTAPPPPGPVEIYDSVTELHVAITLARCPRAA</sequence>
<dbReference type="Pfam" id="PF02720">
    <property type="entry name" value="DUF222"/>
    <property type="match status" value="1"/>
</dbReference>
<reference evidence="3" key="2">
    <citation type="submission" date="2016-02" db="EMBL/GenBank/DDBJ databases">
        <title>Draft genome sequence of five rapidly growing Mycobacterium species.</title>
        <authorList>
            <person name="Katahira K."/>
            <person name="Gotou Y."/>
            <person name="Iida K."/>
            <person name="Ogura Y."/>
            <person name="Hayashi T."/>
        </authorList>
    </citation>
    <scope>NUCLEOTIDE SEQUENCE [LARGE SCALE GENOMIC DNA]</scope>
    <source>
        <strain evidence="3">JCM15654</strain>
    </source>
</reference>
<protein>
    <recommendedName>
        <fullName evidence="1">HNH nuclease domain-containing protein</fullName>
    </recommendedName>
</protein>
<feature type="non-terminal residue" evidence="2">
    <location>
        <position position="1"/>
    </location>
</feature>
<dbReference type="EMBL" id="BCSX01000065">
    <property type="protein sequence ID" value="GAS92945.1"/>
    <property type="molecule type" value="Genomic_DNA"/>
</dbReference>
<dbReference type="RefSeq" id="WP_062832482.1">
    <property type="nucleotide sequence ID" value="NZ_BCSX01000065.1"/>
</dbReference>
<evidence type="ECO:0000313" key="3">
    <source>
        <dbReference type="Proteomes" id="UP000069620"/>
    </source>
</evidence>
<dbReference type="Proteomes" id="UP000069620">
    <property type="component" value="Unassembled WGS sequence"/>
</dbReference>
<dbReference type="InterPro" id="IPR003870">
    <property type="entry name" value="DUF222"/>
</dbReference>
<name>A0A117I8B7_9MYCO</name>
<reference evidence="3" key="1">
    <citation type="journal article" date="2016" name="Genome Announc.">
        <title>Draft Genome Sequences of Five Rapidly Growing Mycobacterium Species, M. thermoresistibile, M. fortuitum subsp. acetamidolyticum, M. canariasense, M. brisbanense, and M. novocastrense.</title>
        <authorList>
            <person name="Katahira K."/>
            <person name="Ogura Y."/>
            <person name="Gotoh Y."/>
            <person name="Hayashi T."/>
        </authorList>
    </citation>
    <scope>NUCLEOTIDE SEQUENCE [LARGE SCALE GENOMIC DNA]</scope>
    <source>
        <strain evidence="3">JCM15654</strain>
    </source>
</reference>
<accession>A0A117I8B7</accession>
<comment type="caution">
    <text evidence="2">The sequence shown here is derived from an EMBL/GenBank/DDBJ whole genome shotgun (WGS) entry which is preliminary data.</text>
</comment>
<feature type="domain" description="HNH nuclease" evidence="1">
    <location>
        <begin position="223"/>
        <end position="273"/>
    </location>
</feature>
<gene>
    <name evidence="2" type="ORF">RMCB_7041</name>
</gene>
<dbReference type="CDD" id="cd00085">
    <property type="entry name" value="HNHc"/>
    <property type="match status" value="1"/>
</dbReference>
<evidence type="ECO:0000313" key="2">
    <source>
        <dbReference type="EMBL" id="GAS92945.1"/>
    </source>
</evidence>
<dbReference type="AlphaFoldDB" id="A0A117I8B7"/>
<dbReference type="SMART" id="SM00507">
    <property type="entry name" value="HNHc"/>
    <property type="match status" value="1"/>
</dbReference>
<dbReference type="OrthoDB" id="5241234at2"/>
<dbReference type="STRING" id="146020.RMCB_7041"/>